<evidence type="ECO:0000313" key="1">
    <source>
        <dbReference type="EMBL" id="MFB5685087.1"/>
    </source>
</evidence>
<sequence>MNIKVHAAFGEKTWYHPDQYHYIQEKLSRIMNYQSASAPAELFTGIHIDIEPHTLDEWETTPHQVLKDWLTNVRSYSNFVKQYLGIELSAALPLALKNEQFSAAASEMIRLHDKIAIMAYRNFLEGPDSIASIVDPFIALAEELGKRKSIIVGQETKPVTPDKLTYAHLGEAALLRNLELINNRYQSYASYEGVGVHSLEYWEPLPYNPTTQA</sequence>
<dbReference type="Proteomes" id="UP001580407">
    <property type="component" value="Unassembled WGS sequence"/>
</dbReference>
<dbReference type="EMBL" id="JBHILM010000056">
    <property type="protein sequence ID" value="MFB5685087.1"/>
    <property type="molecule type" value="Genomic_DNA"/>
</dbReference>
<reference evidence="1 2" key="1">
    <citation type="submission" date="2024-09" db="EMBL/GenBank/DDBJ databases">
        <authorList>
            <person name="Ruan L."/>
        </authorList>
    </citation>
    <scope>NUCLEOTIDE SEQUENCE [LARGE SCALE GENOMIC DNA]</scope>
    <source>
        <strain evidence="1 2">D33</strain>
    </source>
</reference>
<protein>
    <submittedName>
        <fullName evidence="1">Uncharacterized protein</fullName>
    </submittedName>
</protein>
<dbReference type="RefSeq" id="WP_375528748.1">
    <property type="nucleotide sequence ID" value="NZ_JBHILM010000056.1"/>
</dbReference>
<gene>
    <name evidence="1" type="ORF">ACE3NQ_29685</name>
</gene>
<accession>A0ABV5BH91</accession>
<organism evidence="1 2">
    <name type="scientific">Paenibacillus terreus</name>
    <dbReference type="NCBI Taxonomy" id="1387834"/>
    <lineage>
        <taxon>Bacteria</taxon>
        <taxon>Bacillati</taxon>
        <taxon>Bacillota</taxon>
        <taxon>Bacilli</taxon>
        <taxon>Bacillales</taxon>
        <taxon>Paenibacillaceae</taxon>
        <taxon>Paenibacillus</taxon>
    </lineage>
</organism>
<evidence type="ECO:0000313" key="2">
    <source>
        <dbReference type="Proteomes" id="UP001580407"/>
    </source>
</evidence>
<name>A0ABV5BH91_9BACL</name>
<proteinExistence type="predicted"/>
<comment type="caution">
    <text evidence="1">The sequence shown here is derived from an EMBL/GenBank/DDBJ whole genome shotgun (WGS) entry which is preliminary data.</text>
</comment>
<keyword evidence="2" id="KW-1185">Reference proteome</keyword>